<keyword evidence="3" id="KW-0560">Oxidoreductase</keyword>
<dbReference type="Pfam" id="PF03358">
    <property type="entry name" value="FMN_red"/>
    <property type="match status" value="1"/>
</dbReference>
<gene>
    <name evidence="5" type="ORF">CYNAS_LOCUS8455</name>
</gene>
<evidence type="ECO:0000313" key="6">
    <source>
        <dbReference type="Proteomes" id="UP001176961"/>
    </source>
</evidence>
<dbReference type="InterPro" id="IPR005025">
    <property type="entry name" value="FMN_Rdtase-like_dom"/>
</dbReference>
<feature type="domain" description="NADPH-dependent FMN reductase-like" evidence="4">
    <location>
        <begin position="27"/>
        <end position="172"/>
    </location>
</feature>
<dbReference type="InterPro" id="IPR021439">
    <property type="entry name" value="DUF3088"/>
</dbReference>
<proteinExistence type="predicted"/>
<dbReference type="Proteomes" id="UP001176961">
    <property type="component" value="Unassembled WGS sequence"/>
</dbReference>
<dbReference type="Pfam" id="PF11287">
    <property type="entry name" value="DUF3088"/>
    <property type="match status" value="1"/>
</dbReference>
<keyword evidence="1" id="KW-0285">Flavoprotein</keyword>
<accession>A0AA36GQR4</accession>
<name>A0AA36GQR4_CYLNA</name>
<organism evidence="5 6">
    <name type="scientific">Cylicocyclus nassatus</name>
    <name type="common">Nematode worm</name>
    <dbReference type="NCBI Taxonomy" id="53992"/>
    <lineage>
        <taxon>Eukaryota</taxon>
        <taxon>Metazoa</taxon>
        <taxon>Ecdysozoa</taxon>
        <taxon>Nematoda</taxon>
        <taxon>Chromadorea</taxon>
        <taxon>Rhabditida</taxon>
        <taxon>Rhabditina</taxon>
        <taxon>Rhabditomorpha</taxon>
        <taxon>Strongyloidea</taxon>
        <taxon>Strongylidae</taxon>
        <taxon>Cylicocyclus</taxon>
    </lineage>
</organism>
<evidence type="ECO:0000256" key="3">
    <source>
        <dbReference type="ARBA" id="ARBA00023002"/>
    </source>
</evidence>
<dbReference type="PANTHER" id="PTHR43408:SF2">
    <property type="entry name" value="FMN REDUCTASE (NADPH)"/>
    <property type="match status" value="1"/>
</dbReference>
<reference evidence="5" key="1">
    <citation type="submission" date="2023-07" db="EMBL/GenBank/DDBJ databases">
        <authorList>
            <consortium name="CYATHOMIX"/>
        </authorList>
    </citation>
    <scope>NUCLEOTIDE SEQUENCE</scope>
    <source>
        <strain evidence="5">N/A</strain>
    </source>
</reference>
<evidence type="ECO:0000259" key="4">
    <source>
        <dbReference type="Pfam" id="PF03358"/>
    </source>
</evidence>
<sequence length="354" mass="38141">MARLYKGESSRAGLGSTWERFMSSALKVVALVGSPTSSATSRTLLLVRHLLESLQQRVHANVNLVELAPIARSLGQSLSRAEAQPEVEQALQAIEGAELLVVAAPVYRGSYPGLFKHLVDFIELEALVDTPVLLAATGGSERHALVIDHQLRPLFSFLQAHTLPIGVYATPADFDAERIHSAALQARIALAAERASAWPDLTADCRLASLLPALASLASKSNRHCIAGPDEDDSVSLHATDKPILFLLDREFEDGQIPGQRFFCRHSLLLEGALSSIDGLDAQLDVRRIGFARPRREVIAEIGEQDQSLPKLVLPQGVRSELASGAHQDRQYISGAEPILAALNGLLGIPVAHP</sequence>
<dbReference type="SUPFAM" id="SSF52218">
    <property type="entry name" value="Flavoproteins"/>
    <property type="match status" value="1"/>
</dbReference>
<dbReference type="EMBL" id="CATQJL010000155">
    <property type="protein sequence ID" value="CAJ0596472.1"/>
    <property type="molecule type" value="Genomic_DNA"/>
</dbReference>
<dbReference type="Gene3D" id="3.40.50.360">
    <property type="match status" value="1"/>
</dbReference>
<comment type="caution">
    <text evidence="5">The sequence shown here is derived from an EMBL/GenBank/DDBJ whole genome shotgun (WGS) entry which is preliminary data.</text>
</comment>
<dbReference type="InterPro" id="IPR019912">
    <property type="entry name" value="FMN_Rdtase_MsuE-like"/>
</dbReference>
<dbReference type="InterPro" id="IPR029039">
    <property type="entry name" value="Flavoprotein-like_sf"/>
</dbReference>
<dbReference type="InterPro" id="IPR051814">
    <property type="entry name" value="NAD(P)H-dep_FMN_reductase"/>
</dbReference>
<protein>
    <recommendedName>
        <fullName evidence="4">NADPH-dependent FMN reductase-like domain-containing protein</fullName>
    </recommendedName>
</protein>
<dbReference type="AlphaFoldDB" id="A0AA36GQR4"/>
<dbReference type="GO" id="GO:0016491">
    <property type="term" value="F:oxidoreductase activity"/>
    <property type="evidence" value="ECO:0007669"/>
    <property type="project" value="UniProtKB-KW"/>
</dbReference>
<dbReference type="NCBIfam" id="TIGR03566">
    <property type="entry name" value="FMN_reduc_MsuE"/>
    <property type="match status" value="1"/>
</dbReference>
<evidence type="ECO:0000256" key="2">
    <source>
        <dbReference type="ARBA" id="ARBA00022643"/>
    </source>
</evidence>
<evidence type="ECO:0000313" key="5">
    <source>
        <dbReference type="EMBL" id="CAJ0596472.1"/>
    </source>
</evidence>
<evidence type="ECO:0000256" key="1">
    <source>
        <dbReference type="ARBA" id="ARBA00022630"/>
    </source>
</evidence>
<dbReference type="PANTHER" id="PTHR43408">
    <property type="entry name" value="FMN REDUCTASE (NADPH)"/>
    <property type="match status" value="1"/>
</dbReference>
<keyword evidence="2" id="KW-0288">FMN</keyword>
<keyword evidence="6" id="KW-1185">Reference proteome</keyword>